<dbReference type="Pfam" id="PF00106">
    <property type="entry name" value="adh_short"/>
    <property type="match status" value="1"/>
</dbReference>
<proteinExistence type="predicted"/>
<dbReference type="AlphaFoldDB" id="A0A7C3CD00"/>
<reference evidence="1" key="1">
    <citation type="journal article" date="2020" name="mSystems">
        <title>Genome- and Community-Level Interaction Insights into Carbon Utilization and Element Cycling Functions of Hydrothermarchaeota in Hydrothermal Sediment.</title>
        <authorList>
            <person name="Zhou Z."/>
            <person name="Liu Y."/>
            <person name="Xu W."/>
            <person name="Pan J."/>
            <person name="Luo Z.H."/>
            <person name="Li M."/>
        </authorList>
    </citation>
    <scope>NUCLEOTIDE SEQUENCE [LARGE SCALE GENOMIC DNA]</scope>
    <source>
        <strain evidence="1">HyVt-489</strain>
    </source>
</reference>
<comment type="caution">
    <text evidence="1">The sequence shown here is derived from an EMBL/GenBank/DDBJ whole genome shotgun (WGS) entry which is preliminary data.</text>
</comment>
<dbReference type="InterPro" id="IPR036291">
    <property type="entry name" value="NAD(P)-bd_dom_sf"/>
</dbReference>
<protein>
    <submittedName>
        <fullName evidence="1">SDR family NAD(P)-dependent oxidoreductase</fullName>
    </submittedName>
</protein>
<name>A0A7C3CD00_9PROT</name>
<organism evidence="1">
    <name type="scientific">Hellea balneolensis</name>
    <dbReference type="NCBI Taxonomy" id="287478"/>
    <lineage>
        <taxon>Bacteria</taxon>
        <taxon>Pseudomonadati</taxon>
        <taxon>Pseudomonadota</taxon>
        <taxon>Alphaproteobacteria</taxon>
        <taxon>Maricaulales</taxon>
        <taxon>Robiginitomaculaceae</taxon>
        <taxon>Hellea</taxon>
    </lineage>
</organism>
<dbReference type="Gene3D" id="3.40.50.720">
    <property type="entry name" value="NAD(P)-binding Rossmann-like Domain"/>
    <property type="match status" value="1"/>
</dbReference>
<dbReference type="InterPro" id="IPR002347">
    <property type="entry name" value="SDR_fam"/>
</dbReference>
<accession>A0A7C3CD00</accession>
<evidence type="ECO:0000313" key="1">
    <source>
        <dbReference type="EMBL" id="HFB55405.1"/>
    </source>
</evidence>
<gene>
    <name evidence="1" type="ORF">ENJ46_05720</name>
</gene>
<dbReference type="Proteomes" id="UP000886042">
    <property type="component" value="Unassembled WGS sequence"/>
</dbReference>
<dbReference type="PANTHER" id="PTHR43431">
    <property type="entry name" value="OXIDOREDUCTASE, SHORT CHAIN DEHYDROGENASE/REDUCTASE FAMILY (AFU_ORTHOLOGUE AFUA_5G14000)"/>
    <property type="match status" value="1"/>
</dbReference>
<feature type="non-terminal residue" evidence="1">
    <location>
        <position position="1"/>
    </location>
</feature>
<dbReference type="PRINTS" id="PR00081">
    <property type="entry name" value="GDHRDH"/>
</dbReference>
<dbReference type="SUPFAM" id="SSF51735">
    <property type="entry name" value="NAD(P)-binding Rossmann-fold domains"/>
    <property type="match status" value="1"/>
</dbReference>
<dbReference type="PANTHER" id="PTHR43431:SF7">
    <property type="entry name" value="OXIDOREDUCTASE, SHORT CHAIN DEHYDROGENASE_REDUCTASE FAMILY (AFU_ORTHOLOGUE AFUA_5G14000)"/>
    <property type="match status" value="1"/>
</dbReference>
<dbReference type="EMBL" id="DRMN01000375">
    <property type="protein sequence ID" value="HFB55405.1"/>
    <property type="molecule type" value="Genomic_DNA"/>
</dbReference>
<sequence>NDSKSAIIAGVGPALGSALLDEFSKVGYVSCGLSRSIISPFPPQKGIGENQSVTSAAICVRKAADVADYPSLDTAISEFLADHPPLHVAVYNAARFLHKPFEATSPEEFTEIWETNFLGAVHFAKRVIPELSKTGGTLIFTGATASVRGGDGFSAFASSKFALRGLAQSLARTYQNKGVHIAHAVLDGTIAHSAASAPYRADEEHSLQPADIAKCYLNIIRQPRSAWTHEFDLRPYTETF</sequence>